<dbReference type="Proteomes" id="UP000663866">
    <property type="component" value="Unassembled WGS sequence"/>
</dbReference>
<comment type="caution">
    <text evidence="1">The sequence shown here is derived from an EMBL/GenBank/DDBJ whole genome shotgun (WGS) entry which is preliminary data.</text>
</comment>
<dbReference type="EMBL" id="CAJOBJ010244270">
    <property type="protein sequence ID" value="CAF5081776.1"/>
    <property type="molecule type" value="Genomic_DNA"/>
</dbReference>
<reference evidence="1" key="1">
    <citation type="submission" date="2021-02" db="EMBL/GenBank/DDBJ databases">
        <authorList>
            <person name="Nowell W R."/>
        </authorList>
    </citation>
    <scope>NUCLEOTIDE SEQUENCE</scope>
</reference>
<evidence type="ECO:0000313" key="4">
    <source>
        <dbReference type="Proteomes" id="UP000663866"/>
    </source>
</evidence>
<evidence type="ECO:0000313" key="1">
    <source>
        <dbReference type="EMBL" id="CAF4302161.1"/>
    </source>
</evidence>
<dbReference type="EMBL" id="CAJOBG010015114">
    <property type="protein sequence ID" value="CAF4302161.1"/>
    <property type="molecule type" value="Genomic_DNA"/>
</dbReference>
<name>A0A820I0I8_9BILA</name>
<dbReference type="Proteomes" id="UP000676336">
    <property type="component" value="Unassembled WGS sequence"/>
</dbReference>
<organism evidence="1 4">
    <name type="scientific">Rotaria magnacalcarata</name>
    <dbReference type="NCBI Taxonomy" id="392030"/>
    <lineage>
        <taxon>Eukaryota</taxon>
        <taxon>Metazoa</taxon>
        <taxon>Spiralia</taxon>
        <taxon>Gnathifera</taxon>
        <taxon>Rotifera</taxon>
        <taxon>Eurotatoria</taxon>
        <taxon>Bdelloidea</taxon>
        <taxon>Philodinida</taxon>
        <taxon>Philodinidae</taxon>
        <taxon>Rotaria</taxon>
    </lineage>
</organism>
<dbReference type="Proteomes" id="UP000681720">
    <property type="component" value="Unassembled WGS sequence"/>
</dbReference>
<gene>
    <name evidence="3" type="ORF">GIL414_LOCUS61761</name>
    <name evidence="1" type="ORF">OVN521_LOCUS31344</name>
    <name evidence="2" type="ORF">SMN809_LOCUS60204</name>
</gene>
<keyword evidence="4" id="KW-1185">Reference proteome</keyword>
<evidence type="ECO:0000313" key="3">
    <source>
        <dbReference type="EMBL" id="CAF5081776.1"/>
    </source>
</evidence>
<proteinExistence type="predicted"/>
<protein>
    <submittedName>
        <fullName evidence="1">Uncharacterized protein</fullName>
    </submittedName>
</protein>
<dbReference type="EMBL" id="CAJOBI010233200">
    <property type="protein sequence ID" value="CAF5069273.1"/>
    <property type="molecule type" value="Genomic_DNA"/>
</dbReference>
<dbReference type="AlphaFoldDB" id="A0A820I0I8"/>
<evidence type="ECO:0000313" key="2">
    <source>
        <dbReference type="EMBL" id="CAF5069273.1"/>
    </source>
</evidence>
<sequence>RLALKDNARLYDSLLLNSGGIAGLANFKGNVLVHRAVSKERNRVKLL</sequence>
<accession>A0A820I0I8</accession>
<feature type="non-terminal residue" evidence="1">
    <location>
        <position position="1"/>
    </location>
</feature>